<gene>
    <name evidence="11" type="ORF">STCU_06089</name>
</gene>
<accession>S9U7P3</accession>
<dbReference type="PANTHER" id="PTHR11886">
    <property type="entry name" value="DYNEIN LIGHT CHAIN"/>
    <property type="match status" value="1"/>
</dbReference>
<evidence type="ECO:0000256" key="7">
    <source>
        <dbReference type="ARBA" id="ARBA00022927"/>
    </source>
</evidence>
<proteinExistence type="inferred from homology"/>
<keyword evidence="5 10" id="KW-0493">Microtubule</keyword>
<keyword evidence="12" id="KW-1185">Reference proteome</keyword>
<comment type="similarity">
    <text evidence="10">Belongs to the dynein light chain family.</text>
</comment>
<organism evidence="11 12">
    <name type="scientific">Strigomonas culicis</name>
    <dbReference type="NCBI Taxonomy" id="28005"/>
    <lineage>
        <taxon>Eukaryota</taxon>
        <taxon>Discoba</taxon>
        <taxon>Euglenozoa</taxon>
        <taxon>Kinetoplastea</taxon>
        <taxon>Metakinetoplastina</taxon>
        <taxon>Trypanosomatida</taxon>
        <taxon>Trypanosomatidae</taxon>
        <taxon>Strigomonadinae</taxon>
        <taxon>Strigomonas</taxon>
    </lineage>
</organism>
<dbReference type="GO" id="GO:0045505">
    <property type="term" value="F:dynein intermediate chain binding"/>
    <property type="evidence" value="ECO:0007669"/>
    <property type="project" value="TreeGrafter"/>
</dbReference>
<dbReference type="SMART" id="SM01375">
    <property type="entry name" value="Dynein_light"/>
    <property type="match status" value="1"/>
</dbReference>
<dbReference type="OrthoDB" id="10033309at2759"/>
<dbReference type="GO" id="GO:0015031">
    <property type="term" value="P:protein transport"/>
    <property type="evidence" value="ECO:0007669"/>
    <property type="project" value="UniProtKB-KW"/>
</dbReference>
<keyword evidence="3" id="KW-0813">Transport</keyword>
<keyword evidence="10" id="KW-0505">Motor protein</keyword>
<evidence type="ECO:0000256" key="2">
    <source>
        <dbReference type="ARBA" id="ARBA00004245"/>
    </source>
</evidence>
<dbReference type="InterPro" id="IPR001372">
    <property type="entry name" value="Dynein_light_chain_typ-1/2"/>
</dbReference>
<protein>
    <recommendedName>
        <fullName evidence="10">Dynein light chain</fullName>
    </recommendedName>
</protein>
<dbReference type="EMBL" id="ATMH01006089">
    <property type="protein sequence ID" value="EPY26767.1"/>
    <property type="molecule type" value="Genomic_DNA"/>
</dbReference>
<evidence type="ECO:0000256" key="10">
    <source>
        <dbReference type="RuleBase" id="RU365010"/>
    </source>
</evidence>
<dbReference type="FunFam" id="3.30.740.10:FF:000005">
    <property type="entry name" value="Dynein light chain"/>
    <property type="match status" value="1"/>
</dbReference>
<dbReference type="AlphaFoldDB" id="S9U7P3"/>
<keyword evidence="7" id="KW-0653">Protein transport</keyword>
<evidence type="ECO:0000256" key="4">
    <source>
        <dbReference type="ARBA" id="ARBA00022490"/>
    </source>
</evidence>
<evidence type="ECO:0000256" key="6">
    <source>
        <dbReference type="ARBA" id="ARBA00022816"/>
    </source>
</evidence>
<evidence type="ECO:0000256" key="9">
    <source>
        <dbReference type="ARBA" id="ARBA00023242"/>
    </source>
</evidence>
<keyword evidence="10" id="KW-0243">Dynein</keyword>
<keyword evidence="6" id="KW-0509">mRNA transport</keyword>
<dbReference type="SUPFAM" id="SSF54648">
    <property type="entry name" value="DLC"/>
    <property type="match status" value="1"/>
</dbReference>
<evidence type="ECO:0000313" key="11">
    <source>
        <dbReference type="EMBL" id="EPY26767.1"/>
    </source>
</evidence>
<evidence type="ECO:0000313" key="12">
    <source>
        <dbReference type="Proteomes" id="UP000015354"/>
    </source>
</evidence>
<dbReference type="InterPro" id="IPR037177">
    <property type="entry name" value="DLC_sf"/>
</dbReference>
<dbReference type="GO" id="GO:0007017">
    <property type="term" value="P:microtubule-based process"/>
    <property type="evidence" value="ECO:0007669"/>
    <property type="project" value="InterPro"/>
</dbReference>
<dbReference type="PANTHER" id="PTHR11886:SF36">
    <property type="entry name" value="DYNEIN LIGHT CHAIN"/>
    <property type="match status" value="1"/>
</dbReference>
<dbReference type="GO" id="GO:0005874">
    <property type="term" value="C:microtubule"/>
    <property type="evidence" value="ECO:0007669"/>
    <property type="project" value="UniProtKB-KW"/>
</dbReference>
<dbReference type="GO" id="GO:0051028">
    <property type="term" value="P:mRNA transport"/>
    <property type="evidence" value="ECO:0007669"/>
    <property type="project" value="UniProtKB-KW"/>
</dbReference>
<sequence length="119" mass="13665">MAGVEAVIHDSAMTWDLQQDCVDCAAYALRELNLTDQNKIAEFIKSEMDSKYGLLWYCVCGHSFGSLVGHEGGDCIYFSIDDIFFLLWRMDKAYESREVDVKELLAAQQRKREAVKVHY</sequence>
<reference evidence="11 12" key="1">
    <citation type="journal article" date="2013" name="PLoS ONE">
        <title>Predicting the Proteins of Angomonas deanei, Strigomonas culicis and Their Respective Endosymbionts Reveals New Aspects of the Trypanosomatidae Family.</title>
        <authorList>
            <person name="Motta M.C."/>
            <person name="Martins A.C."/>
            <person name="de Souza S.S."/>
            <person name="Catta-Preta C.M."/>
            <person name="Silva R."/>
            <person name="Klein C.C."/>
            <person name="de Almeida L.G."/>
            <person name="de Lima Cunha O."/>
            <person name="Ciapina L.P."/>
            <person name="Brocchi M."/>
            <person name="Colabardini A.C."/>
            <person name="de Araujo Lima B."/>
            <person name="Machado C.R."/>
            <person name="de Almeida Soares C.M."/>
            <person name="Probst C.M."/>
            <person name="de Menezes C.B."/>
            <person name="Thompson C.E."/>
            <person name="Bartholomeu D.C."/>
            <person name="Gradia D.F."/>
            <person name="Pavoni D.P."/>
            <person name="Grisard E.C."/>
            <person name="Fantinatti-Garboggini F."/>
            <person name="Marchini F.K."/>
            <person name="Rodrigues-Luiz G.F."/>
            <person name="Wagner G."/>
            <person name="Goldman G.H."/>
            <person name="Fietto J.L."/>
            <person name="Elias M.C."/>
            <person name="Goldman M.H."/>
            <person name="Sagot M.F."/>
            <person name="Pereira M."/>
            <person name="Stoco P.H."/>
            <person name="de Mendonca-Neto R.P."/>
            <person name="Teixeira S.M."/>
            <person name="Maciel T.E."/>
            <person name="de Oliveira Mendes T.A."/>
            <person name="Urmenyi T.P."/>
            <person name="de Souza W."/>
            <person name="Schenkman S."/>
            <person name="de Vasconcelos A.T."/>
        </authorList>
    </citation>
    <scope>NUCLEOTIDE SEQUENCE [LARGE SCALE GENOMIC DNA]</scope>
</reference>
<dbReference type="GO" id="GO:0005634">
    <property type="term" value="C:nucleus"/>
    <property type="evidence" value="ECO:0007669"/>
    <property type="project" value="UniProtKB-SubCell"/>
</dbReference>
<comment type="caution">
    <text evidence="11">The sequence shown here is derived from an EMBL/GenBank/DDBJ whole genome shotgun (WGS) entry which is preliminary data.</text>
</comment>
<evidence type="ECO:0000256" key="3">
    <source>
        <dbReference type="ARBA" id="ARBA00022448"/>
    </source>
</evidence>
<comment type="subcellular location">
    <subcellularLocation>
        <location evidence="2 10">Cytoplasm</location>
        <location evidence="2 10">Cytoskeleton</location>
    </subcellularLocation>
    <subcellularLocation>
        <location evidence="1">Nucleus</location>
    </subcellularLocation>
</comment>
<evidence type="ECO:0000256" key="1">
    <source>
        <dbReference type="ARBA" id="ARBA00004123"/>
    </source>
</evidence>
<keyword evidence="8 10" id="KW-0206">Cytoskeleton</keyword>
<name>S9U7P3_9TRYP</name>
<dbReference type="Proteomes" id="UP000015354">
    <property type="component" value="Unassembled WGS sequence"/>
</dbReference>
<dbReference type="GO" id="GO:0005868">
    <property type="term" value="C:cytoplasmic dynein complex"/>
    <property type="evidence" value="ECO:0007669"/>
    <property type="project" value="TreeGrafter"/>
</dbReference>
<dbReference type="Pfam" id="PF01221">
    <property type="entry name" value="Dynein_light"/>
    <property type="match status" value="1"/>
</dbReference>
<evidence type="ECO:0000256" key="5">
    <source>
        <dbReference type="ARBA" id="ARBA00022701"/>
    </source>
</evidence>
<dbReference type="Gene3D" id="3.30.740.10">
    <property type="entry name" value="Protein Inhibitor Of Neuronal Nitric Oxide Synthase"/>
    <property type="match status" value="1"/>
</dbReference>
<evidence type="ECO:0000256" key="8">
    <source>
        <dbReference type="ARBA" id="ARBA00023212"/>
    </source>
</evidence>
<keyword evidence="4 10" id="KW-0963">Cytoplasm</keyword>
<keyword evidence="9" id="KW-0539">Nucleus</keyword>